<name>B8M1U1_TALSN</name>
<dbReference type="GeneID" id="8104515"/>
<dbReference type="HOGENOM" id="CLU_2544152_0_0_1"/>
<dbReference type="RefSeq" id="XP_002478282.1">
    <property type="nucleotide sequence ID" value="XM_002478237.1"/>
</dbReference>
<dbReference type="PhylomeDB" id="B8M1U1"/>
<dbReference type="OrthoDB" id="5106062at2759"/>
<proteinExistence type="predicted"/>
<protein>
    <submittedName>
        <fullName evidence="1">Uncharacterized protein</fullName>
    </submittedName>
</protein>
<evidence type="ECO:0000313" key="2">
    <source>
        <dbReference type="Proteomes" id="UP000001745"/>
    </source>
</evidence>
<keyword evidence="2" id="KW-1185">Reference proteome</keyword>
<dbReference type="EMBL" id="EQ962653">
    <property type="protein sequence ID" value="EED21319.1"/>
    <property type="molecule type" value="Genomic_DNA"/>
</dbReference>
<sequence>MEMPPFRSTPIAGFTRTQPVLSWAFPTLFPRGEAEFILPRQHSVKFDDYIKHLMRFDNGPGGQEVTADQLRAAFEDDNPEGEH</sequence>
<dbReference type="Proteomes" id="UP000001745">
    <property type="component" value="Unassembled WGS sequence"/>
</dbReference>
<dbReference type="STRING" id="441959.B8M1U1"/>
<reference evidence="2" key="1">
    <citation type="journal article" date="2015" name="Genome Announc.">
        <title>Genome sequence of the AIDS-associated pathogen Penicillium marneffei (ATCC18224) and its near taxonomic relative Talaromyces stipitatus (ATCC10500).</title>
        <authorList>
            <person name="Nierman W.C."/>
            <person name="Fedorova-Abrams N.D."/>
            <person name="Andrianopoulos A."/>
        </authorList>
    </citation>
    <scope>NUCLEOTIDE SEQUENCE [LARGE SCALE GENOMIC DNA]</scope>
    <source>
        <strain evidence="2">ATCC 10500 / CBS 375.48 / QM 6759 / NRRL 1006</strain>
    </source>
</reference>
<gene>
    <name evidence="1" type="ORF">TSTA_085500</name>
</gene>
<dbReference type="AlphaFoldDB" id="B8M1U1"/>
<dbReference type="InParanoid" id="B8M1U1"/>
<dbReference type="VEuPathDB" id="FungiDB:TSTA_085500"/>
<organism evidence="1 2">
    <name type="scientific">Talaromyces stipitatus (strain ATCC 10500 / CBS 375.48 / QM 6759 / NRRL 1006)</name>
    <name type="common">Penicillium stipitatum</name>
    <dbReference type="NCBI Taxonomy" id="441959"/>
    <lineage>
        <taxon>Eukaryota</taxon>
        <taxon>Fungi</taxon>
        <taxon>Dikarya</taxon>
        <taxon>Ascomycota</taxon>
        <taxon>Pezizomycotina</taxon>
        <taxon>Eurotiomycetes</taxon>
        <taxon>Eurotiomycetidae</taxon>
        <taxon>Eurotiales</taxon>
        <taxon>Trichocomaceae</taxon>
        <taxon>Talaromyces</taxon>
        <taxon>Talaromyces sect. Talaromyces</taxon>
    </lineage>
</organism>
<accession>B8M1U1</accession>
<evidence type="ECO:0000313" key="1">
    <source>
        <dbReference type="EMBL" id="EED21319.1"/>
    </source>
</evidence>